<name>A0ABS8PL23_9PSEU</name>
<dbReference type="Proteomes" id="UP001199469">
    <property type="component" value="Unassembled WGS sequence"/>
</dbReference>
<gene>
    <name evidence="2" type="ORF">LQ327_30335</name>
</gene>
<sequence>MPNPEEYEAVYYRAREGILGRHFAVGTRARVNLENEFNNLRRTDDTPDANPTGQGAPHRWNIQAHGRDNPLLWSGRLLATMAAEYALGNQKAERVITLALDTFEELFTFRSGNQFDGYILRWDPVASDSWTNEAGWSYSNEFLVDQTSGGYIYSVPARDPRHTAYRPESVLSRLLTDSQKSEYLANFADYTQSFRLWEPSQDELVGLVGAYAVVYDLVPIDGIRERVTAQIQRLAEYLASSGYLLVRPAGGITFRGAADTLPAFELPFNELFERILGERYPNKLDFVGGMLAAGYWPVLAGPVEREEVLISLGGIVLGPALASLIAPLLIVAGAPDLLVALLAPLAQAGQLPVWAGVVAPYVLPALPRALALNNHTDCFDVSSDREVRAPITSSILLAIPPSERFEATMDILAVAPDSMNAKSFVPFLGLTAIGDRGGQVSRAYLRTMSKERNKPLQLGKTDALQSCFASALALVLGAGETEEQRFVALLQHHYGTLLDSGGQDGLVVSDQPKDQGLPYEQVDPGLDYVAGISLAWLYARRQADAGTPVRTLGFPRPPDPATVWPDVTISAEVLGAVPGLRQALGATQLPPEQDVDLFDPETADRQTTPTPMVKSTSSQVVIQDITMPVRYEDGDAPTGIVIRRGDQFEITAEGRLRLAGVIDSGPEGLDLVDDARFALHLGLDPFHAFRWALLGRLGGYFYVGTHRPLERWLYPRPRPLYLRVNSSGQTGPRGDGAYQARVVVWGDPLGCVKVIDIQVGGELTDLARLGAAFEEGDVSTVDLLVERGVGVLGNIYFTEENRNTAAYVDVADKIRSIIKTRKFIGDEPAIELWVAAGGKGDSNLAKQRGREISTLLLRQVGLPNLPDPFPPARESGFANATTTRLFIRSSL</sequence>
<evidence type="ECO:0000313" key="3">
    <source>
        <dbReference type="Proteomes" id="UP001199469"/>
    </source>
</evidence>
<dbReference type="EMBL" id="JAJNDB010000009">
    <property type="protein sequence ID" value="MCD2197679.1"/>
    <property type="molecule type" value="Genomic_DNA"/>
</dbReference>
<dbReference type="Gene3D" id="2.60.120.430">
    <property type="entry name" value="Galactose-binding lectin"/>
    <property type="match status" value="1"/>
</dbReference>
<accession>A0ABS8PL23</accession>
<feature type="region of interest" description="Disordered" evidence="1">
    <location>
        <begin position="40"/>
        <end position="60"/>
    </location>
</feature>
<evidence type="ECO:0000313" key="2">
    <source>
        <dbReference type="EMBL" id="MCD2197679.1"/>
    </source>
</evidence>
<evidence type="ECO:0000256" key="1">
    <source>
        <dbReference type="SAM" id="MobiDB-lite"/>
    </source>
</evidence>
<comment type="caution">
    <text evidence="2">The sequence shown here is derived from an EMBL/GenBank/DDBJ whole genome shotgun (WGS) entry which is preliminary data.</text>
</comment>
<dbReference type="RefSeq" id="WP_230739936.1">
    <property type="nucleotide sequence ID" value="NZ_JAJNDB010000009.1"/>
</dbReference>
<keyword evidence="3" id="KW-1185">Reference proteome</keyword>
<organism evidence="2 3">
    <name type="scientific">Actinomycetospora endophytica</name>
    <dbReference type="NCBI Taxonomy" id="2291215"/>
    <lineage>
        <taxon>Bacteria</taxon>
        <taxon>Bacillati</taxon>
        <taxon>Actinomycetota</taxon>
        <taxon>Actinomycetes</taxon>
        <taxon>Pseudonocardiales</taxon>
        <taxon>Pseudonocardiaceae</taxon>
        <taxon>Actinomycetospora</taxon>
    </lineage>
</organism>
<proteinExistence type="predicted"/>
<protein>
    <submittedName>
        <fullName evidence="2">Uncharacterized protein</fullName>
    </submittedName>
</protein>
<reference evidence="2 3" key="1">
    <citation type="submission" date="2021-11" db="EMBL/GenBank/DDBJ databases">
        <title>Draft genome sequence of Actinomycetospora sp. SF1 isolated from the rhizosphere soil.</title>
        <authorList>
            <person name="Duangmal K."/>
            <person name="Chantavorakit T."/>
        </authorList>
    </citation>
    <scope>NUCLEOTIDE SEQUENCE [LARGE SCALE GENOMIC DNA]</scope>
    <source>
        <strain evidence="2 3">TBRC 5722</strain>
    </source>
</reference>